<dbReference type="GO" id="GO:0016491">
    <property type="term" value="F:oxidoreductase activity"/>
    <property type="evidence" value="ECO:0007669"/>
    <property type="project" value="UniProtKB-KW"/>
</dbReference>
<gene>
    <name evidence="3" type="ORF">CFIO01_12856</name>
</gene>
<dbReference type="OrthoDB" id="417891at2759"/>
<dbReference type="SUPFAM" id="SSF51735">
    <property type="entry name" value="NAD(P)-binding Rossmann-fold domains"/>
    <property type="match status" value="1"/>
</dbReference>
<dbReference type="HOGENOM" id="CLU_010194_42_4_1"/>
<comment type="similarity">
    <text evidence="1">Belongs to the short-chain dehydrogenases/reductases (SDR) family.</text>
</comment>
<dbReference type="CDD" id="cd05233">
    <property type="entry name" value="SDR_c"/>
    <property type="match status" value="1"/>
</dbReference>
<dbReference type="KEGG" id="cfj:CFIO01_12856"/>
<dbReference type="PRINTS" id="PR00081">
    <property type="entry name" value="GDHRDH"/>
</dbReference>
<dbReference type="Gene3D" id="3.40.50.720">
    <property type="entry name" value="NAD(P)-binding Rossmann-like Domain"/>
    <property type="match status" value="1"/>
</dbReference>
<dbReference type="PANTHER" id="PTHR43180:SF63">
    <property type="entry name" value="DEHYDROGENASE_REDUCTASE FAMILY PROTEIN, PUTATIVE (AFU_ORTHOLOGUE AFUA_6G03520)-RELATED"/>
    <property type="match status" value="1"/>
</dbReference>
<comment type="caution">
    <text evidence="3">The sequence shown here is derived from an EMBL/GenBank/DDBJ whole genome shotgun (WGS) entry which is preliminary data.</text>
</comment>
<evidence type="ECO:0000256" key="1">
    <source>
        <dbReference type="ARBA" id="ARBA00006484"/>
    </source>
</evidence>
<organism evidence="3 4">
    <name type="scientific">Colletotrichum fioriniae PJ7</name>
    <dbReference type="NCBI Taxonomy" id="1445577"/>
    <lineage>
        <taxon>Eukaryota</taxon>
        <taxon>Fungi</taxon>
        <taxon>Dikarya</taxon>
        <taxon>Ascomycota</taxon>
        <taxon>Pezizomycotina</taxon>
        <taxon>Sordariomycetes</taxon>
        <taxon>Hypocreomycetidae</taxon>
        <taxon>Glomerellales</taxon>
        <taxon>Glomerellaceae</taxon>
        <taxon>Colletotrichum</taxon>
        <taxon>Colletotrichum acutatum species complex</taxon>
    </lineage>
</organism>
<dbReference type="EMBL" id="JARH01000151">
    <property type="protein sequence ID" value="EXF84663.1"/>
    <property type="molecule type" value="Genomic_DNA"/>
</dbReference>
<accession>A0A010SIK5</accession>
<dbReference type="PANTHER" id="PTHR43180">
    <property type="entry name" value="3-OXOACYL-(ACYL-CARRIER-PROTEIN) REDUCTASE (AFU_ORTHOLOGUE AFUA_6G11210)"/>
    <property type="match status" value="1"/>
</dbReference>
<name>A0A010SIK5_9PEZI</name>
<dbReference type="AlphaFoldDB" id="A0A010SIK5"/>
<evidence type="ECO:0008006" key="5">
    <source>
        <dbReference type="Google" id="ProtNLM"/>
    </source>
</evidence>
<dbReference type="InterPro" id="IPR036291">
    <property type="entry name" value="NAD(P)-bd_dom_sf"/>
</dbReference>
<keyword evidence="2" id="KW-0560">Oxidoreductase</keyword>
<dbReference type="eggNOG" id="KOG0725">
    <property type="taxonomic scope" value="Eukaryota"/>
</dbReference>
<sequence length="153" mass="16162">MPGRLEGKNIIITGAAGGIGLESSILMFREGASVLMTDLNKELLDKALERVREVVSNVPINLETRVVDVSSKSEVEQAVNHLDSWGGLEVILNNAGVMHPRDGDAHECSAEVWNKTQKGSVINTASMVAIVGSATPQLAYIASKGAVMAHLGS</sequence>
<dbReference type="Proteomes" id="UP000020467">
    <property type="component" value="Unassembled WGS sequence"/>
</dbReference>
<dbReference type="Pfam" id="PF00106">
    <property type="entry name" value="adh_short"/>
    <property type="match status" value="1"/>
</dbReference>
<evidence type="ECO:0000313" key="4">
    <source>
        <dbReference type="Proteomes" id="UP000020467"/>
    </source>
</evidence>
<keyword evidence="4" id="KW-1185">Reference proteome</keyword>
<reference evidence="3 4" key="1">
    <citation type="submission" date="2014-02" db="EMBL/GenBank/DDBJ databases">
        <title>The genome sequence of Colletotrichum fioriniae PJ7.</title>
        <authorList>
            <person name="Baroncelli R."/>
            <person name="Thon M.R."/>
        </authorList>
    </citation>
    <scope>NUCLEOTIDE SEQUENCE [LARGE SCALE GENOMIC DNA]</scope>
    <source>
        <strain evidence="3 4">PJ7</strain>
    </source>
</reference>
<evidence type="ECO:0000256" key="2">
    <source>
        <dbReference type="ARBA" id="ARBA00023002"/>
    </source>
</evidence>
<evidence type="ECO:0000313" key="3">
    <source>
        <dbReference type="EMBL" id="EXF84663.1"/>
    </source>
</evidence>
<dbReference type="InterPro" id="IPR002347">
    <property type="entry name" value="SDR_fam"/>
</dbReference>
<protein>
    <recommendedName>
        <fullName evidence="5">Short-chain dehydrogenase</fullName>
    </recommendedName>
</protein>
<proteinExistence type="inferred from homology"/>